<feature type="transmembrane region" description="Helical" evidence="8">
    <location>
        <begin position="115"/>
        <end position="136"/>
    </location>
</feature>
<reference evidence="10" key="1">
    <citation type="journal article" date="2023" name="Insect Mol. Biol.">
        <title>Genome sequencing provides insights into the evolution of gene families encoding plant cell wall-degrading enzymes in longhorned beetles.</title>
        <authorList>
            <person name="Shin N.R."/>
            <person name="Okamura Y."/>
            <person name="Kirsch R."/>
            <person name="Pauchet Y."/>
        </authorList>
    </citation>
    <scope>NUCLEOTIDE SEQUENCE</scope>
    <source>
        <strain evidence="10">RBIC_L_NR</strain>
    </source>
</reference>
<dbReference type="AlphaFoldDB" id="A0AAV8WW32"/>
<comment type="similarity">
    <text evidence="7">Belongs to the major facilitator superfamily. Sugar transporter (TC 2.A.1.1) family. Trehalose transporter subfamily.</text>
</comment>
<dbReference type="InterPro" id="IPR005828">
    <property type="entry name" value="MFS_sugar_transport-like"/>
</dbReference>
<feature type="transmembrane region" description="Helical" evidence="8">
    <location>
        <begin position="57"/>
        <end position="75"/>
    </location>
</feature>
<evidence type="ECO:0000256" key="4">
    <source>
        <dbReference type="ARBA" id="ARBA00022989"/>
    </source>
</evidence>
<evidence type="ECO:0000256" key="8">
    <source>
        <dbReference type="SAM" id="Phobius"/>
    </source>
</evidence>
<sequence length="445" mass="49272">MHTGWPSPYIPVLVQGNYTFQISSEEGSWLTVIPQFGTIFGSIFTGLIGDIFGRQKLIVFSCLPIIASWLLVGFAKSSVTMFIGRFISGFAGGLSFGVVPMYLVEIAEAEIRGVIASISTFCIVLGILLINIFGAYLPLDTAAFLAIALPVLLLITFLWMPESPYFLLMKGKPEEARKSLQIFTGAEDVDVDLHRISMAIQEQYKIKGSFFDLFTVRSNRKALIVTSGLTSFQQLSGSMAIIFYCKTIFDEAKDFMSPSVSTIIYFTIQLFMSLISSFIVDIYGRRPLLIISITGTALSLFTAGSYVYIKNRTEIDTTGLGFIPVVALSCYIVASSIGLQTLPSLILGEIFPTNVKVFAFCTMNLYYIGAVTIISKLFHWSSETYGMHVPFFIFTGCCIIGLIFIIIIVPETKGKTLEDIQLELHGERKVLPTKICEKMENIEDS</sequence>
<dbReference type="SUPFAM" id="SSF103473">
    <property type="entry name" value="MFS general substrate transporter"/>
    <property type="match status" value="1"/>
</dbReference>
<keyword evidence="6" id="KW-0325">Glycoprotein</keyword>
<comment type="subcellular location">
    <subcellularLocation>
        <location evidence="1">Cell membrane</location>
        <topology evidence="1">Multi-pass membrane protein</topology>
    </subcellularLocation>
</comment>
<keyword evidence="5 8" id="KW-0472">Membrane</keyword>
<dbReference type="Proteomes" id="UP001162156">
    <property type="component" value="Unassembled WGS sequence"/>
</dbReference>
<evidence type="ECO:0000313" key="10">
    <source>
        <dbReference type="EMBL" id="KAJ8930372.1"/>
    </source>
</evidence>
<feature type="transmembrane region" description="Helical" evidence="8">
    <location>
        <begin position="263"/>
        <end position="283"/>
    </location>
</feature>
<dbReference type="PROSITE" id="PS00217">
    <property type="entry name" value="SUGAR_TRANSPORT_2"/>
    <property type="match status" value="1"/>
</dbReference>
<evidence type="ECO:0000256" key="1">
    <source>
        <dbReference type="ARBA" id="ARBA00004651"/>
    </source>
</evidence>
<feature type="transmembrane region" description="Helical" evidence="8">
    <location>
        <begin position="357"/>
        <end position="379"/>
    </location>
</feature>
<dbReference type="InterPro" id="IPR005829">
    <property type="entry name" value="Sugar_transporter_CS"/>
</dbReference>
<proteinExistence type="inferred from homology"/>
<accession>A0AAV8WW32</accession>
<feature type="transmembrane region" description="Helical" evidence="8">
    <location>
        <begin position="391"/>
        <end position="409"/>
    </location>
</feature>
<dbReference type="EMBL" id="JANEYF010004686">
    <property type="protein sequence ID" value="KAJ8930372.1"/>
    <property type="molecule type" value="Genomic_DNA"/>
</dbReference>
<organism evidence="10 11">
    <name type="scientific">Rhamnusium bicolor</name>
    <dbReference type="NCBI Taxonomy" id="1586634"/>
    <lineage>
        <taxon>Eukaryota</taxon>
        <taxon>Metazoa</taxon>
        <taxon>Ecdysozoa</taxon>
        <taxon>Arthropoda</taxon>
        <taxon>Hexapoda</taxon>
        <taxon>Insecta</taxon>
        <taxon>Pterygota</taxon>
        <taxon>Neoptera</taxon>
        <taxon>Endopterygota</taxon>
        <taxon>Coleoptera</taxon>
        <taxon>Polyphaga</taxon>
        <taxon>Cucujiformia</taxon>
        <taxon>Chrysomeloidea</taxon>
        <taxon>Cerambycidae</taxon>
        <taxon>Lepturinae</taxon>
        <taxon>Rhagiini</taxon>
        <taxon>Rhamnusium</taxon>
    </lineage>
</organism>
<dbReference type="Gene3D" id="1.20.1250.20">
    <property type="entry name" value="MFS general substrate transporter like domains"/>
    <property type="match status" value="1"/>
</dbReference>
<gene>
    <name evidence="10" type="ORF">NQ314_016836</name>
</gene>
<comment type="caution">
    <text evidence="10">The sequence shown here is derived from an EMBL/GenBank/DDBJ whole genome shotgun (WGS) entry which is preliminary data.</text>
</comment>
<feature type="domain" description="Major facilitator superfamily (MFS) profile" evidence="9">
    <location>
        <begin position="1"/>
        <end position="413"/>
    </location>
</feature>
<dbReference type="PANTHER" id="PTHR48021">
    <property type="match status" value="1"/>
</dbReference>
<dbReference type="PANTHER" id="PTHR48021:SF46">
    <property type="entry name" value="MAJOR FACILITATOR SUPERFAMILY (MFS) PROFILE DOMAIN-CONTAINING PROTEIN"/>
    <property type="match status" value="1"/>
</dbReference>
<dbReference type="GO" id="GO:0005886">
    <property type="term" value="C:plasma membrane"/>
    <property type="evidence" value="ECO:0007669"/>
    <property type="project" value="UniProtKB-SubCell"/>
</dbReference>
<feature type="transmembrane region" description="Helical" evidence="8">
    <location>
        <begin position="288"/>
        <end position="309"/>
    </location>
</feature>
<name>A0AAV8WW32_9CUCU</name>
<evidence type="ECO:0000313" key="11">
    <source>
        <dbReference type="Proteomes" id="UP001162156"/>
    </source>
</evidence>
<dbReference type="PROSITE" id="PS50850">
    <property type="entry name" value="MFS"/>
    <property type="match status" value="1"/>
</dbReference>
<dbReference type="Pfam" id="PF00083">
    <property type="entry name" value="Sugar_tr"/>
    <property type="match status" value="1"/>
</dbReference>
<protein>
    <recommendedName>
        <fullName evidence="9">Major facilitator superfamily (MFS) profile domain-containing protein</fullName>
    </recommendedName>
</protein>
<dbReference type="InterPro" id="IPR036259">
    <property type="entry name" value="MFS_trans_sf"/>
</dbReference>
<dbReference type="InterPro" id="IPR020846">
    <property type="entry name" value="MFS_dom"/>
</dbReference>
<dbReference type="InterPro" id="IPR003663">
    <property type="entry name" value="Sugar/inositol_transpt"/>
</dbReference>
<keyword evidence="4 8" id="KW-1133">Transmembrane helix</keyword>
<dbReference type="FunFam" id="1.20.1250.20:FF:000055">
    <property type="entry name" value="Facilitated trehalose transporter Tret1-2 homolog"/>
    <property type="match status" value="1"/>
</dbReference>
<feature type="transmembrane region" description="Helical" evidence="8">
    <location>
        <begin position="321"/>
        <end position="345"/>
    </location>
</feature>
<feature type="transmembrane region" description="Helical" evidence="8">
    <location>
        <begin position="222"/>
        <end position="243"/>
    </location>
</feature>
<evidence type="ECO:0000256" key="2">
    <source>
        <dbReference type="ARBA" id="ARBA00022475"/>
    </source>
</evidence>
<evidence type="ECO:0000256" key="5">
    <source>
        <dbReference type="ARBA" id="ARBA00023136"/>
    </source>
</evidence>
<keyword evidence="2" id="KW-1003">Cell membrane</keyword>
<evidence type="ECO:0000259" key="9">
    <source>
        <dbReference type="PROSITE" id="PS50850"/>
    </source>
</evidence>
<feature type="transmembrane region" description="Helical" evidence="8">
    <location>
        <begin position="142"/>
        <end position="160"/>
    </location>
</feature>
<keyword evidence="11" id="KW-1185">Reference proteome</keyword>
<dbReference type="InterPro" id="IPR050549">
    <property type="entry name" value="MFS_Trehalose_Transporter"/>
</dbReference>
<keyword evidence="3 8" id="KW-0812">Transmembrane</keyword>
<evidence type="ECO:0000256" key="3">
    <source>
        <dbReference type="ARBA" id="ARBA00022692"/>
    </source>
</evidence>
<evidence type="ECO:0000256" key="7">
    <source>
        <dbReference type="ARBA" id="ARBA00024348"/>
    </source>
</evidence>
<evidence type="ECO:0000256" key="6">
    <source>
        <dbReference type="ARBA" id="ARBA00023180"/>
    </source>
</evidence>
<feature type="transmembrane region" description="Helical" evidence="8">
    <location>
        <begin position="81"/>
        <end position="103"/>
    </location>
</feature>
<dbReference type="PRINTS" id="PR00171">
    <property type="entry name" value="SUGRTRNSPORT"/>
</dbReference>
<feature type="non-terminal residue" evidence="10">
    <location>
        <position position="445"/>
    </location>
</feature>
<dbReference type="GO" id="GO:0022857">
    <property type="term" value="F:transmembrane transporter activity"/>
    <property type="evidence" value="ECO:0007669"/>
    <property type="project" value="InterPro"/>
</dbReference>
<dbReference type="PROSITE" id="PS00216">
    <property type="entry name" value="SUGAR_TRANSPORT_1"/>
    <property type="match status" value="1"/>
</dbReference>